<name>A0A0V0GZI5_SOLCH</name>
<dbReference type="PANTHER" id="PTHR47928">
    <property type="entry name" value="REPEAT-CONTAINING PROTEIN, PUTATIVE-RELATED"/>
    <property type="match status" value="1"/>
</dbReference>
<dbReference type="Pfam" id="PF01535">
    <property type="entry name" value="PPR"/>
    <property type="match status" value="1"/>
</dbReference>
<dbReference type="InterPro" id="IPR002885">
    <property type="entry name" value="PPR_rpt"/>
</dbReference>
<dbReference type="Pfam" id="PF13041">
    <property type="entry name" value="PPR_2"/>
    <property type="match status" value="1"/>
</dbReference>
<sequence length="114" mass="12894">MYSKCCDIRSAKRVFDLMQEKDLLSWNLIISGYVCNELLDLAVEMLRHMSKEGCQPDIVTLNTVMDAYCRMGQCDEARKIFALIKEPSIISWTTLISGYSRIGNHGSALNILGK</sequence>
<protein>
    <submittedName>
        <fullName evidence="3">Putative pentatricopeptide repeat-containing protein, chloroplastic-like</fullName>
    </submittedName>
</protein>
<evidence type="ECO:0000313" key="3">
    <source>
        <dbReference type="EMBL" id="JAP13541.1"/>
    </source>
</evidence>
<dbReference type="NCBIfam" id="TIGR00756">
    <property type="entry name" value="PPR"/>
    <property type="match status" value="2"/>
</dbReference>
<proteinExistence type="predicted"/>
<evidence type="ECO:0000256" key="1">
    <source>
        <dbReference type="ARBA" id="ARBA00022737"/>
    </source>
</evidence>
<dbReference type="PANTHER" id="PTHR47928:SF146">
    <property type="entry name" value="DYW DOMAIN-CONTAINING PROTEIN"/>
    <property type="match status" value="1"/>
</dbReference>
<reference evidence="3" key="1">
    <citation type="submission" date="2015-12" db="EMBL/GenBank/DDBJ databases">
        <title>Gene expression during late stages of embryo sac development: a critical building block for successful pollen-pistil interactions.</title>
        <authorList>
            <person name="Liu Y."/>
            <person name="Joly V."/>
            <person name="Sabar M."/>
            <person name="Matton D.P."/>
        </authorList>
    </citation>
    <scope>NUCLEOTIDE SEQUENCE</scope>
</reference>
<dbReference type="EMBL" id="GEDG01027885">
    <property type="protein sequence ID" value="JAP13541.1"/>
    <property type="molecule type" value="Transcribed_RNA"/>
</dbReference>
<dbReference type="PROSITE" id="PS51375">
    <property type="entry name" value="PPR"/>
    <property type="match status" value="2"/>
</dbReference>
<keyword evidence="1" id="KW-0677">Repeat</keyword>
<accession>A0A0V0GZI5</accession>
<feature type="repeat" description="PPR" evidence="2">
    <location>
        <begin position="57"/>
        <end position="91"/>
    </location>
</feature>
<dbReference type="AlphaFoldDB" id="A0A0V0GZI5"/>
<dbReference type="InterPro" id="IPR050421">
    <property type="entry name" value="PPR"/>
</dbReference>
<dbReference type="InterPro" id="IPR011990">
    <property type="entry name" value="TPR-like_helical_dom_sf"/>
</dbReference>
<dbReference type="Gene3D" id="1.25.40.10">
    <property type="entry name" value="Tetratricopeptide repeat domain"/>
    <property type="match status" value="1"/>
</dbReference>
<feature type="repeat" description="PPR" evidence="2">
    <location>
        <begin position="22"/>
        <end position="56"/>
    </location>
</feature>
<organism evidence="3">
    <name type="scientific">Solanum chacoense</name>
    <name type="common">Chaco potato</name>
    <dbReference type="NCBI Taxonomy" id="4108"/>
    <lineage>
        <taxon>Eukaryota</taxon>
        <taxon>Viridiplantae</taxon>
        <taxon>Streptophyta</taxon>
        <taxon>Embryophyta</taxon>
        <taxon>Tracheophyta</taxon>
        <taxon>Spermatophyta</taxon>
        <taxon>Magnoliopsida</taxon>
        <taxon>eudicotyledons</taxon>
        <taxon>Gunneridae</taxon>
        <taxon>Pentapetalae</taxon>
        <taxon>asterids</taxon>
        <taxon>lamiids</taxon>
        <taxon>Solanales</taxon>
        <taxon>Solanaceae</taxon>
        <taxon>Solanoideae</taxon>
        <taxon>Solaneae</taxon>
        <taxon>Solanum</taxon>
    </lineage>
</organism>
<evidence type="ECO:0000256" key="2">
    <source>
        <dbReference type="PROSITE-ProRule" id="PRU00708"/>
    </source>
</evidence>